<evidence type="ECO:0000256" key="4">
    <source>
        <dbReference type="ARBA" id="ARBA00023157"/>
    </source>
</evidence>
<dbReference type="InterPro" id="IPR035976">
    <property type="entry name" value="Sushi/SCR/CCP_sf"/>
</dbReference>
<protein>
    <recommendedName>
        <fullName evidence="7">Sushi domain-containing protein</fullName>
    </recommendedName>
</protein>
<proteinExistence type="predicted"/>
<sequence length="1004" mass="106824">MVLYMRDIIQIIFVIVSQYYYGSDGIVIDTFVGFNVPGGTQIFSATTSTECIQFCEDQSDCMAVDFDTGNQGCFSHGVDNVEFLCSSDALQTLSSSTHYRLVNCSLPVLEQYSDVNVFGGVIVPGVTTVRDCLNSCNASCSAVDFNFLSNLCYSHDTTTTCNSFNFVNNITHYKKQRCSGGVAQVDCGSLPAPANGTVTGGATTVGLGQYFSCNTGFTISGSTVRFCQLNGTYDGTAPTCTIVDCGSLDTPTNGTLNITGTVYNSVADFTCDTGFTLFGSPTRICLSLGVWSGRQPECFLNYCPSLPEIANGIKSGNGTAYNTVVNYTCDTGYTLVGSSSRLCLANSTWSGTNTTCIINDCGTLPAPSNGTVDSTTSTFNTTVTFSCDDGYSLSGSTSRTCQANSTWDGTETVCTIRDCGELNPPIGYASATGSSYFPNSVVTFTCQTGYTLFGSSSRTCQNDGTWSGTETNCTIIDCGVLATPGNGSVSGSSTTTYNSVIVFKCNTGYTLSGSSVRTCQVDSTWSGSDASCTIVDCGSLDTPANSTLVITGTVYNSVATFTCPTGYNLKGNSSRTCLSTGMWSNHQPECEIVDCGQLNPPIGYASVTGSSYTYNSVVTFTCQTDYTLLGNSSRTCQIDSTWSGTETNCTIIDCGALDTPGNGSVSGSDVTTYNSVIAFECNTGYTLSGSSVRTCQVDGTWSGSNTSCTVVDCGVPYTSNGLNVSYTTTLVGSNATYTCPTGTTLIDGNDITCLSSGLWSYTAARCCISKDYIYYMPMEEIQSPDTLVGSCITGKINNNASLVEGRIGKGLNLDGINQSVDLGNRRTECFGDLELCPNGYTLSLWLKIGKTSGRSLYYLSSGGQTYQSYGMTLLLQSSRILVTFTTKTKSWSVSYSSPTAAEWHQVVMTWKDPSISDMYTSDVAKLSLWWDGVNVATANSFASRNVQTTVFNDFVIGRPNNGFARYGEAVIDELIFWDKELDDARVMGLWESYKGNPNSTLTCS</sequence>
<dbReference type="PANTHER" id="PTHR46393">
    <property type="entry name" value="SUSHI DOMAIN-CONTAINING PROTEIN"/>
    <property type="match status" value="1"/>
</dbReference>
<dbReference type="SMART" id="SM00032">
    <property type="entry name" value="CCP"/>
    <property type="match status" value="10"/>
</dbReference>
<feature type="domain" description="Sushi" evidence="7">
    <location>
        <begin position="652"/>
        <end position="710"/>
    </location>
</feature>
<dbReference type="Pfam" id="PF13385">
    <property type="entry name" value="Laminin_G_3"/>
    <property type="match status" value="1"/>
</dbReference>
<dbReference type="Proteomes" id="UP000749559">
    <property type="component" value="Unassembled WGS sequence"/>
</dbReference>
<dbReference type="FunFam" id="2.10.70.10:FF:000014">
    <property type="entry name" value="Membrane cofactor protein"/>
    <property type="match status" value="1"/>
</dbReference>
<dbReference type="Pfam" id="PF00084">
    <property type="entry name" value="Sushi"/>
    <property type="match status" value="10"/>
</dbReference>
<evidence type="ECO:0000313" key="8">
    <source>
        <dbReference type="EMBL" id="CAH1797704.1"/>
    </source>
</evidence>
<evidence type="ECO:0000256" key="3">
    <source>
        <dbReference type="ARBA" id="ARBA00022737"/>
    </source>
</evidence>
<feature type="domain" description="Sushi" evidence="7">
    <location>
        <begin position="185"/>
        <end position="242"/>
    </location>
</feature>
<keyword evidence="5" id="KW-0325">Glycoprotein</keyword>
<evidence type="ECO:0000256" key="1">
    <source>
        <dbReference type="ARBA" id="ARBA00022659"/>
    </source>
</evidence>
<organism evidence="8 9">
    <name type="scientific">Owenia fusiformis</name>
    <name type="common">Polychaete worm</name>
    <dbReference type="NCBI Taxonomy" id="6347"/>
    <lineage>
        <taxon>Eukaryota</taxon>
        <taxon>Metazoa</taxon>
        <taxon>Spiralia</taxon>
        <taxon>Lophotrochozoa</taxon>
        <taxon>Annelida</taxon>
        <taxon>Polychaeta</taxon>
        <taxon>Sedentaria</taxon>
        <taxon>Canalipalpata</taxon>
        <taxon>Sabellida</taxon>
        <taxon>Oweniida</taxon>
        <taxon>Oweniidae</taxon>
        <taxon>Owenia</taxon>
    </lineage>
</organism>
<dbReference type="SUPFAM" id="SSF57535">
    <property type="entry name" value="Complement control module/SCR domain"/>
    <property type="match status" value="10"/>
</dbReference>
<comment type="caution">
    <text evidence="6">Lacks conserved residue(s) required for the propagation of feature annotation.</text>
</comment>
<comment type="caution">
    <text evidence="8">The sequence shown here is derived from an EMBL/GenBank/DDBJ whole genome shotgun (WGS) entry which is preliminary data.</text>
</comment>
<keyword evidence="4 6" id="KW-1015">Disulfide bond</keyword>
<evidence type="ECO:0000256" key="5">
    <source>
        <dbReference type="ARBA" id="ARBA00023180"/>
    </source>
</evidence>
<feature type="domain" description="Sushi" evidence="7">
    <location>
        <begin position="711"/>
        <end position="768"/>
    </location>
</feature>
<feature type="domain" description="Sushi" evidence="7">
    <location>
        <begin position="359"/>
        <end position="416"/>
    </location>
</feature>
<feature type="disulfide bond" evidence="6">
    <location>
        <begin position="271"/>
        <end position="298"/>
    </location>
</feature>
<dbReference type="Gene3D" id="2.10.70.10">
    <property type="entry name" value="Complement Module, domain 1"/>
    <property type="match status" value="10"/>
</dbReference>
<feature type="disulfide bond" evidence="6">
    <location>
        <begin position="622"/>
        <end position="649"/>
    </location>
</feature>
<dbReference type="Gene3D" id="2.60.120.200">
    <property type="match status" value="1"/>
</dbReference>
<evidence type="ECO:0000259" key="7">
    <source>
        <dbReference type="PROSITE" id="PS50923"/>
    </source>
</evidence>
<dbReference type="AlphaFoldDB" id="A0A8S4PV55"/>
<dbReference type="PANTHER" id="PTHR46393:SF7">
    <property type="entry name" value="COMPLEMENT C2"/>
    <property type="match status" value="1"/>
</dbReference>
<feature type="domain" description="Sushi" evidence="7">
    <location>
        <begin position="593"/>
        <end position="651"/>
    </location>
</feature>
<keyword evidence="3" id="KW-0677">Repeat</keyword>
<feature type="disulfide bond" evidence="6">
    <location>
        <begin position="446"/>
        <end position="473"/>
    </location>
</feature>
<dbReference type="CDD" id="cd00033">
    <property type="entry name" value="CCP"/>
    <property type="match status" value="10"/>
</dbReference>
<feature type="disulfide bond" evidence="6">
    <location>
        <begin position="739"/>
        <end position="766"/>
    </location>
</feature>
<feature type="disulfide bond" evidence="6">
    <location>
        <begin position="213"/>
        <end position="240"/>
    </location>
</feature>
<accession>A0A8S4PV55</accession>
<feature type="domain" description="Sushi" evidence="7">
    <location>
        <begin position="530"/>
        <end position="592"/>
    </location>
</feature>
<keyword evidence="2" id="KW-0732">Signal</keyword>
<feature type="disulfide bond" evidence="6">
    <location>
        <begin position="387"/>
        <end position="414"/>
    </location>
</feature>
<dbReference type="InterPro" id="IPR013320">
    <property type="entry name" value="ConA-like_dom_sf"/>
</dbReference>
<dbReference type="EMBL" id="CAIIXF020000010">
    <property type="protein sequence ID" value="CAH1797704.1"/>
    <property type="molecule type" value="Genomic_DNA"/>
</dbReference>
<gene>
    <name evidence="8" type="ORF">OFUS_LOCUS21940</name>
</gene>
<dbReference type="Gene3D" id="3.50.4.10">
    <property type="entry name" value="Hepatocyte Growth Factor"/>
    <property type="match status" value="1"/>
</dbReference>
<name>A0A8S4PV55_OWEFU</name>
<feature type="domain" description="Sushi" evidence="7">
    <location>
        <begin position="417"/>
        <end position="475"/>
    </location>
</feature>
<dbReference type="SUPFAM" id="SSF49899">
    <property type="entry name" value="Concanavalin A-like lectins/glucanases"/>
    <property type="match status" value="1"/>
</dbReference>
<dbReference type="PROSITE" id="PS50923">
    <property type="entry name" value="SUSHI"/>
    <property type="match status" value="9"/>
</dbReference>
<feature type="domain" description="Sushi" evidence="7">
    <location>
        <begin position="243"/>
        <end position="300"/>
    </location>
</feature>
<evidence type="ECO:0000256" key="2">
    <source>
        <dbReference type="ARBA" id="ARBA00022729"/>
    </source>
</evidence>
<dbReference type="InterPro" id="IPR000436">
    <property type="entry name" value="Sushi_SCR_CCP_dom"/>
</dbReference>
<dbReference type="OrthoDB" id="6126934at2759"/>
<feature type="disulfide bond" evidence="6">
    <location>
        <begin position="563"/>
        <end position="590"/>
    </location>
</feature>
<feature type="disulfide bond" evidence="6">
    <location>
        <begin position="681"/>
        <end position="708"/>
    </location>
</feature>
<keyword evidence="9" id="KW-1185">Reference proteome</keyword>
<feature type="domain" description="Sushi" evidence="7">
    <location>
        <begin position="301"/>
        <end position="358"/>
    </location>
</feature>
<evidence type="ECO:0000313" key="9">
    <source>
        <dbReference type="Proteomes" id="UP000749559"/>
    </source>
</evidence>
<reference evidence="8" key="1">
    <citation type="submission" date="2022-03" db="EMBL/GenBank/DDBJ databases">
        <authorList>
            <person name="Martin C."/>
        </authorList>
    </citation>
    <scope>NUCLEOTIDE SEQUENCE</scope>
</reference>
<keyword evidence="1 6" id="KW-0768">Sushi</keyword>
<evidence type="ECO:0000256" key="6">
    <source>
        <dbReference type="PROSITE-ProRule" id="PRU00302"/>
    </source>
</evidence>
<feature type="disulfide bond" evidence="6">
    <location>
        <begin position="329"/>
        <end position="356"/>
    </location>
</feature>